<dbReference type="InterPro" id="IPR019775">
    <property type="entry name" value="WD40_repeat_CS"/>
</dbReference>
<feature type="compositionally biased region" description="Basic and acidic residues" evidence="5">
    <location>
        <begin position="578"/>
        <end position="587"/>
    </location>
</feature>
<dbReference type="PROSITE" id="PS00678">
    <property type="entry name" value="WD_REPEATS_1"/>
    <property type="match status" value="2"/>
</dbReference>
<dbReference type="Pfam" id="PF00400">
    <property type="entry name" value="WD40"/>
    <property type="match status" value="3"/>
</dbReference>
<keyword evidence="2" id="KW-0677">Repeat</keyword>
<evidence type="ECO:0000259" key="6">
    <source>
        <dbReference type="PROSITE" id="PS50908"/>
    </source>
</evidence>
<feature type="region of interest" description="Disordered" evidence="5">
    <location>
        <begin position="748"/>
        <end position="767"/>
    </location>
</feature>
<dbReference type="PANTHER" id="PTHR46170">
    <property type="entry name" value="GATOR COMPLEX PROTEIN WDR59"/>
    <property type="match status" value="1"/>
</dbReference>
<feature type="compositionally biased region" description="Polar residues" evidence="5">
    <location>
        <begin position="18"/>
        <end position="34"/>
    </location>
</feature>
<keyword evidence="8" id="KW-1185">Reference proteome</keyword>
<feature type="region of interest" description="Disordered" evidence="5">
    <location>
        <begin position="394"/>
        <end position="430"/>
    </location>
</feature>
<dbReference type="RefSeq" id="XP_031024226.1">
    <property type="nucleotide sequence ID" value="XM_031169721.1"/>
</dbReference>
<evidence type="ECO:0000256" key="4">
    <source>
        <dbReference type="PROSITE-ProRule" id="PRU00221"/>
    </source>
</evidence>
<dbReference type="Proteomes" id="UP000319731">
    <property type="component" value="Unassembled WGS sequence"/>
</dbReference>
<dbReference type="InterPro" id="IPR006575">
    <property type="entry name" value="RWD_dom"/>
</dbReference>
<comment type="caution">
    <text evidence="7">The sequence shown here is derived from an EMBL/GenBank/DDBJ whole genome shotgun (WGS) entry which is preliminary data.</text>
</comment>
<name>A0A507C4Y9_9FUNG</name>
<evidence type="ECO:0000313" key="8">
    <source>
        <dbReference type="Proteomes" id="UP000319731"/>
    </source>
</evidence>
<dbReference type="InterPro" id="IPR001680">
    <property type="entry name" value="WD40_rpt"/>
</dbReference>
<dbReference type="GO" id="GO:0035591">
    <property type="term" value="F:signaling adaptor activity"/>
    <property type="evidence" value="ECO:0007669"/>
    <property type="project" value="TreeGrafter"/>
</dbReference>
<dbReference type="GO" id="GO:0035859">
    <property type="term" value="C:Seh1-associated complex"/>
    <property type="evidence" value="ECO:0007669"/>
    <property type="project" value="TreeGrafter"/>
</dbReference>
<dbReference type="PROSITE" id="PS50294">
    <property type="entry name" value="WD_REPEATS_REGION"/>
    <property type="match status" value="1"/>
</dbReference>
<feature type="repeat" description="WD" evidence="4">
    <location>
        <begin position="181"/>
        <end position="222"/>
    </location>
</feature>
<dbReference type="PANTHER" id="PTHR46170:SF1">
    <property type="entry name" value="GATOR COMPLEX PROTEIN WDR59"/>
    <property type="match status" value="1"/>
</dbReference>
<dbReference type="STRING" id="1806994.A0A507C4Y9"/>
<reference evidence="7 8" key="1">
    <citation type="journal article" date="2019" name="Sci. Rep.">
        <title>Comparative genomics of chytrid fungi reveal insights into the obligate biotrophic and pathogenic lifestyle of Synchytrium endobioticum.</title>
        <authorList>
            <person name="van de Vossenberg B.T.L.H."/>
            <person name="Warris S."/>
            <person name="Nguyen H.D.T."/>
            <person name="van Gent-Pelzer M.P.E."/>
            <person name="Joly D.L."/>
            <person name="van de Geest H.C."/>
            <person name="Bonants P.J.M."/>
            <person name="Smith D.S."/>
            <person name="Levesque C.A."/>
            <person name="van der Lee T.A.J."/>
        </authorList>
    </citation>
    <scope>NUCLEOTIDE SEQUENCE [LARGE SCALE GENOMIC DNA]</scope>
    <source>
        <strain evidence="7 8">JEL517</strain>
    </source>
</reference>
<dbReference type="PROSITE" id="PS50082">
    <property type="entry name" value="WD_REPEATS_2"/>
    <property type="match status" value="2"/>
</dbReference>
<comment type="similarity">
    <text evidence="3">Belongs to the WD repeat WDR59 family.</text>
</comment>
<accession>A0A507C4Y9</accession>
<dbReference type="SMART" id="SM00320">
    <property type="entry name" value="WD40"/>
    <property type="match status" value="5"/>
</dbReference>
<dbReference type="OrthoDB" id="311712at2759"/>
<feature type="region of interest" description="Disordered" evidence="5">
    <location>
        <begin position="543"/>
        <end position="600"/>
    </location>
</feature>
<evidence type="ECO:0000256" key="3">
    <source>
        <dbReference type="ARBA" id="ARBA00038452"/>
    </source>
</evidence>
<feature type="compositionally biased region" description="Polar residues" evidence="5">
    <location>
        <begin position="811"/>
        <end position="822"/>
    </location>
</feature>
<feature type="compositionally biased region" description="Polar residues" evidence="5">
    <location>
        <begin position="588"/>
        <end position="600"/>
    </location>
</feature>
<gene>
    <name evidence="7" type="ORF">SmJEL517_g03793</name>
</gene>
<keyword evidence="1 4" id="KW-0853">WD repeat</keyword>
<dbReference type="PROSITE" id="PS50908">
    <property type="entry name" value="RWD"/>
    <property type="match status" value="1"/>
</dbReference>
<organism evidence="7 8">
    <name type="scientific">Synchytrium microbalum</name>
    <dbReference type="NCBI Taxonomy" id="1806994"/>
    <lineage>
        <taxon>Eukaryota</taxon>
        <taxon>Fungi</taxon>
        <taxon>Fungi incertae sedis</taxon>
        <taxon>Chytridiomycota</taxon>
        <taxon>Chytridiomycota incertae sedis</taxon>
        <taxon>Chytridiomycetes</taxon>
        <taxon>Synchytriales</taxon>
        <taxon>Synchytriaceae</taxon>
        <taxon>Synchytrium</taxon>
    </lineage>
</organism>
<dbReference type="EMBL" id="QEAO01000022">
    <property type="protein sequence ID" value="TPX33184.1"/>
    <property type="molecule type" value="Genomic_DNA"/>
</dbReference>
<evidence type="ECO:0000313" key="7">
    <source>
        <dbReference type="EMBL" id="TPX33184.1"/>
    </source>
</evidence>
<dbReference type="GO" id="GO:0034198">
    <property type="term" value="P:cellular response to amino acid starvation"/>
    <property type="evidence" value="ECO:0007669"/>
    <property type="project" value="TreeGrafter"/>
</dbReference>
<feature type="repeat" description="WD" evidence="4">
    <location>
        <begin position="136"/>
        <end position="171"/>
    </location>
</feature>
<evidence type="ECO:0000256" key="2">
    <source>
        <dbReference type="ARBA" id="ARBA00022737"/>
    </source>
</evidence>
<dbReference type="InterPro" id="IPR015943">
    <property type="entry name" value="WD40/YVTN_repeat-like_dom_sf"/>
</dbReference>
<dbReference type="Gene3D" id="2.130.10.10">
    <property type="entry name" value="YVTN repeat-like/Quinoprotein amine dehydrogenase"/>
    <property type="match status" value="1"/>
</dbReference>
<feature type="region of interest" description="Disordered" evidence="5">
    <location>
        <begin position="705"/>
        <end position="737"/>
    </location>
</feature>
<proteinExistence type="inferred from homology"/>
<dbReference type="GO" id="GO:1904263">
    <property type="term" value="P:positive regulation of TORC1 signaling"/>
    <property type="evidence" value="ECO:0007669"/>
    <property type="project" value="TreeGrafter"/>
</dbReference>
<feature type="compositionally biased region" description="Low complexity" evidence="5">
    <location>
        <begin position="638"/>
        <end position="656"/>
    </location>
</feature>
<evidence type="ECO:0000256" key="5">
    <source>
        <dbReference type="SAM" id="MobiDB-lite"/>
    </source>
</evidence>
<dbReference type="InterPro" id="IPR049567">
    <property type="entry name" value="WDR59-like"/>
</dbReference>
<evidence type="ECO:0000256" key="1">
    <source>
        <dbReference type="ARBA" id="ARBA00022574"/>
    </source>
</evidence>
<dbReference type="SUPFAM" id="SSF50978">
    <property type="entry name" value="WD40 repeat-like"/>
    <property type="match status" value="1"/>
</dbReference>
<feature type="compositionally biased region" description="Polar residues" evidence="5">
    <location>
        <begin position="549"/>
        <end position="559"/>
    </location>
</feature>
<feature type="compositionally biased region" description="Polar residues" evidence="5">
    <location>
        <begin position="785"/>
        <end position="797"/>
    </location>
</feature>
<protein>
    <recommendedName>
        <fullName evidence="6">RWD domain-containing protein</fullName>
    </recommendedName>
</protein>
<dbReference type="InterPro" id="IPR036322">
    <property type="entry name" value="WD40_repeat_dom_sf"/>
</dbReference>
<feature type="region of interest" description="Disordered" evidence="5">
    <location>
        <begin position="1"/>
        <end position="34"/>
    </location>
</feature>
<dbReference type="GeneID" id="42005018"/>
<feature type="region of interest" description="Disordered" evidence="5">
    <location>
        <begin position="782"/>
        <end position="838"/>
    </location>
</feature>
<dbReference type="GO" id="GO:0005774">
    <property type="term" value="C:vacuolar membrane"/>
    <property type="evidence" value="ECO:0007669"/>
    <property type="project" value="TreeGrafter"/>
</dbReference>
<sequence length="1406" mass="154581">MDPSSSGLAPMPRPHRLSVSTQNSESNAPTGTAGTFYQNMAIPLEYPVTSMSISPSGRDIVLAAKRGLYIIDLENPQDESSTRFIQHLTRWEVADVQWNQHPSRSAWVASTSNQKALVWNVSLPDSDSNRSVEYILGGHERAVSDLNWSPHQAEMLATCSYDSFVHLWDLRGPVDKPAMSFPAWTAGATQVKFSRKSDVLLASSHDADLRIWDIRRGSSPVSLIRVGLSKIYGIDWSRTSDTEIATCSQDSRVQFWDVNRKTCSGVIDTGSPVWRARYTPFGHGILTMPQRKDNSLTLWSRDTLQPIHRFTGHMDVPREFVWRIKGGTSGFIGGGDIPADGDDREFQLVTWAKDQYLRLWTVDMDFMKGVGHQPSHRVSSLAKIDHQPAQLSISETVHSPEPFQSRDKTPPTSPSRRIEPSTPFEDAPKSWEEEMRAIRKKFPGVTFDGVDFVGRVCTMTIQRAKEMGGLIRVDIRYPMGYPGQIGVAPSFEVQKTAMMSMADRTRTFEALADIAEQTATTGSLSLNSCVKYLLYEDTSARATPMASPTKPTAKTQALDTVNEAKVVSVSPPPVGKTPSRDRTESRTLDVSSTTPLQPSASDGLNVPYPCLCGVRFSPSGRLVTFHSPVPHPSMTRFSHTSTTPSSVTSSGNPNSGQPQPQNYATYERFRAFLLEGGHGPLGPHATSALGAIATNLATFLRTPRPVTSEDFEDDEDVKRGFDTNKSSTAPTTPTPANLLTRLSITKTYSPVSNRPRMPSFGQTFSNGDTTPSFATAFHARHRRTGTVSSSPSDTSDIPLTRVPTEEAKRLQQGSSTTYTNHNSPHRRNTSNSGMGSVIFSDGDDMTSDMMTDSIIWSRGALVIVKDVRGILPVSEELARVYTLADDDPVTVCGQNCQAATIFNRPDIAKLWGLVGLLLARSAPYYYDLRIAKNKKRNIWLSLFQSAATAAGVPSFDHVNVHRDGGVAMEAEFDAKAMEILVSEGKWRDWRRVEWGFHPFGQRLIDSMFKFLERTGDVQTAAMLSCVLSQPFKNEKTEKDFLPNIRPVERSPSPTFSSIGMPGNAPSPPLTVMSPHFMTSIASETYPPLHLNRQWGALDARETSTSGPSTITAPFFPQAYTNKSDNNSVTSILPRSRRLSGIPTSLPTQISALLMATIRPRSVMGDSGITTSNGFIITKFGLDGEESHGERRKNGHSFLLTGNGGGGSSGIKRSYLLDASKRYTFNCIRLAYADMLYGWGLLEQRAELLKFVAHLPGSSFEKHEDIEYGLQCAFCGSELSSLPSTPPTFKPALSAFRHSSSTTSYSPSHAPHKQFNFVNPAPCPSCNRKSSAPICAYCRLPCKGLVAFCILCGHGGHAKHMKEWFSRHSRGCGGDGVEWQPQQQDDENGEVECPTGCGCQCLYEGYL</sequence>
<feature type="region of interest" description="Disordered" evidence="5">
    <location>
        <begin position="629"/>
        <end position="661"/>
    </location>
</feature>
<feature type="compositionally biased region" description="Low complexity" evidence="5">
    <location>
        <begin position="723"/>
        <end position="737"/>
    </location>
</feature>
<feature type="domain" description="RWD" evidence="6">
    <location>
        <begin position="433"/>
        <end position="540"/>
    </location>
</feature>